<evidence type="ECO:0000256" key="12">
    <source>
        <dbReference type="ARBA" id="ARBA00022842"/>
    </source>
</evidence>
<protein>
    <recommendedName>
        <fullName evidence="4">non-specific serine/threonine protein kinase</fullName>
        <ecNumber evidence="4">2.7.11.1</ecNumber>
    </recommendedName>
</protein>
<dbReference type="EC" id="2.7.11.1" evidence="4"/>
<keyword evidence="12" id="KW-0460">Magnesium</keyword>
<feature type="coiled-coil region" evidence="16">
    <location>
        <begin position="270"/>
        <end position="297"/>
    </location>
</feature>
<evidence type="ECO:0000256" key="8">
    <source>
        <dbReference type="ARBA" id="ARBA00022723"/>
    </source>
</evidence>
<evidence type="ECO:0000256" key="2">
    <source>
        <dbReference type="ARBA" id="ARBA00004496"/>
    </source>
</evidence>
<dbReference type="Gene3D" id="3.30.200.20">
    <property type="entry name" value="Phosphorylase Kinase, domain 1"/>
    <property type="match status" value="1"/>
</dbReference>
<feature type="compositionally biased region" description="Polar residues" evidence="17">
    <location>
        <begin position="629"/>
        <end position="671"/>
    </location>
</feature>
<dbReference type="InterPro" id="IPR046409">
    <property type="entry name" value="PDC10_dimerisation_sf"/>
</dbReference>
<reference evidence="19" key="1">
    <citation type="submission" date="2007-07" db="EMBL/GenBank/DDBJ databases">
        <title>PCAP assembly of the Caenorhabditis remanei genome.</title>
        <authorList>
            <consortium name="The Caenorhabditis remanei Sequencing Consortium"/>
            <person name="Wilson R.K."/>
        </authorList>
    </citation>
    <scope>NUCLEOTIDE SEQUENCE [LARGE SCALE GENOMIC DNA]</scope>
    <source>
        <strain evidence="19">PB4641</strain>
    </source>
</reference>
<evidence type="ECO:0000256" key="15">
    <source>
        <dbReference type="PROSITE-ProRule" id="PRU10141"/>
    </source>
</evidence>
<keyword evidence="16" id="KW-0175">Coiled coil</keyword>
<evidence type="ECO:0000256" key="11">
    <source>
        <dbReference type="ARBA" id="ARBA00022840"/>
    </source>
</evidence>
<dbReference type="InterPro" id="IPR048288">
    <property type="entry name" value="PDCD10_N"/>
</dbReference>
<keyword evidence="10" id="KW-0418">Kinase</keyword>
<dbReference type="InterPro" id="IPR050629">
    <property type="entry name" value="STE20/SPS1-PAK"/>
</dbReference>
<dbReference type="InParanoid" id="E3N1Q5"/>
<dbReference type="GO" id="GO:0004674">
    <property type="term" value="F:protein serine/threonine kinase activity"/>
    <property type="evidence" value="ECO:0007669"/>
    <property type="project" value="UniProtKB-KW"/>
</dbReference>
<dbReference type="FunFam" id="3.30.200.20:FF:000092">
    <property type="entry name" value="Serine/threonine-protein kinase 24"/>
    <property type="match status" value="1"/>
</dbReference>
<keyword evidence="20" id="KW-1185">Reference proteome</keyword>
<dbReference type="InterPro" id="IPR017441">
    <property type="entry name" value="Protein_kinase_ATP_BS"/>
</dbReference>
<sequence length="855" mass="94418">MFVELSYFQFPRNRRHSLFTRVITPDASRLRNFYGIILSFLSISVFPLRFPSSPIVFVVFFFSYSHYQSLFRFYMEDHRFTDTILRTTNVQSAIQRFEKRSPAPPPPFREPVEPPLLNSLDAPLYVNTNIVYPVEENSFFPQITPPREHVTYGATNEGFMDPPMENMTLNRFETGFKPSNFGKTIQGIYNSTELPQQQSPVPPSLAVNLNVMSPEMSPPKPAERRKFTAKPIEDNSKLDPEVIFTKQERIGRGSFGEVYKGIDNRSGRVVAIKIIDLEQAEDEIEDIQQEIQVLSQCDSQYVTKYFGSFLKGSKLWIIMEYLGGGSALDLTKSGKLDESHIAVILREILKGLEYLHSERKIHRDIKAANVLVSEHGDVKVADFGVAGQLTETVKKRITFVGSPFWMAPELIKQSSYDYKADIWSLGITAIELANGEPPHSDLHPMRVLFLIPKNPPPVLQGSQWSKPFKEFVELCLNKDPENRPSASTLLKHQFIKRAKKNSILVDLIERAAEYRSRTGVSSDSDLDEDSDGGGGTSKWDYPTVRGPRGAVVAANDDDGTVRQRTDRPRPPVGRRSPSGSPGGTIVRGNPQVAAVADQLRNASISSSGYGSGGNNSSSAYTSSMAPQAHTASSGGATTITLGSPNTSPTATLARTQSMVSPNGQRAGSANSWDLERGNRPSSERLTTQTSPSKYQQNRGSNGVQGGSGGRREYTNGGGLNGHQNPMEYSDRGGRGGSGGRTDYPRDSHVPTSSQENLLHGRMYGYGAPPPPPSREAQRVKGALDCSLLPAIEHLSRTRHATAALDQLRHVFREAEDSCPGICNELIEELMKRIAVPQVSQSDLEAAIRRLTTPPS</sequence>
<dbReference type="AlphaFoldDB" id="E3N1Q5"/>
<dbReference type="InterPro" id="IPR011009">
    <property type="entry name" value="Kinase-like_dom_sf"/>
</dbReference>
<keyword evidence="7" id="KW-0808">Transferase</keyword>
<dbReference type="GO" id="GO:0046872">
    <property type="term" value="F:metal ion binding"/>
    <property type="evidence" value="ECO:0007669"/>
    <property type="project" value="UniProtKB-KW"/>
</dbReference>
<dbReference type="Pfam" id="PF20929">
    <property type="entry name" value="PDCD10_N"/>
    <property type="match status" value="1"/>
</dbReference>
<dbReference type="FunFam" id="1.10.510.10:FF:001069">
    <property type="entry name" value="Germinal center kinase 1"/>
    <property type="match status" value="1"/>
</dbReference>
<evidence type="ECO:0000256" key="9">
    <source>
        <dbReference type="ARBA" id="ARBA00022741"/>
    </source>
</evidence>
<feature type="region of interest" description="Disordered" evidence="17">
    <location>
        <begin position="605"/>
        <end position="777"/>
    </location>
</feature>
<evidence type="ECO:0000256" key="10">
    <source>
        <dbReference type="ARBA" id="ARBA00022777"/>
    </source>
</evidence>
<feature type="compositionally biased region" description="Polar residues" evidence="17">
    <location>
        <begin position="683"/>
        <end position="694"/>
    </location>
</feature>
<evidence type="ECO:0000256" key="1">
    <source>
        <dbReference type="ARBA" id="ARBA00001946"/>
    </source>
</evidence>
<organism evidence="20">
    <name type="scientific">Caenorhabditis remanei</name>
    <name type="common">Caenorhabditis vulgaris</name>
    <dbReference type="NCBI Taxonomy" id="31234"/>
    <lineage>
        <taxon>Eukaryota</taxon>
        <taxon>Metazoa</taxon>
        <taxon>Ecdysozoa</taxon>
        <taxon>Nematoda</taxon>
        <taxon>Chromadorea</taxon>
        <taxon>Rhabditida</taxon>
        <taxon>Rhabditina</taxon>
        <taxon>Rhabditomorpha</taxon>
        <taxon>Rhabditoidea</taxon>
        <taxon>Rhabditidae</taxon>
        <taxon>Peloderinae</taxon>
        <taxon>Caenorhabditis</taxon>
    </lineage>
</organism>
<evidence type="ECO:0000313" key="19">
    <source>
        <dbReference type="EMBL" id="EFO83898.1"/>
    </source>
</evidence>
<dbReference type="STRING" id="31234.E3N1Q5"/>
<feature type="domain" description="Protein kinase" evidence="18">
    <location>
        <begin position="244"/>
        <end position="495"/>
    </location>
</feature>
<dbReference type="GO" id="GO:0005737">
    <property type="term" value="C:cytoplasm"/>
    <property type="evidence" value="ECO:0007669"/>
    <property type="project" value="UniProtKB-SubCell"/>
</dbReference>
<evidence type="ECO:0000256" key="3">
    <source>
        <dbReference type="ARBA" id="ARBA00008874"/>
    </source>
</evidence>
<keyword evidence="11 15" id="KW-0067">ATP-binding</keyword>
<evidence type="ECO:0000256" key="17">
    <source>
        <dbReference type="SAM" id="MobiDB-lite"/>
    </source>
</evidence>
<evidence type="ECO:0000256" key="6">
    <source>
        <dbReference type="ARBA" id="ARBA00022527"/>
    </source>
</evidence>
<dbReference type="GO" id="GO:0005524">
    <property type="term" value="F:ATP binding"/>
    <property type="evidence" value="ECO:0007669"/>
    <property type="project" value="UniProtKB-UniRule"/>
</dbReference>
<dbReference type="PROSITE" id="PS00107">
    <property type="entry name" value="PROTEIN_KINASE_ATP"/>
    <property type="match status" value="1"/>
</dbReference>
<dbReference type="FunFam" id="1.10.12.70:FF:000005">
    <property type="entry name" value="Germinal center kinase 1"/>
    <property type="match status" value="1"/>
</dbReference>
<dbReference type="Gene3D" id="1.10.12.70">
    <property type="match status" value="1"/>
</dbReference>
<proteinExistence type="inferred from homology"/>
<comment type="cofactor">
    <cofactor evidence="1">
        <name>Mg(2+)</name>
        <dbReference type="ChEBI" id="CHEBI:18420"/>
    </cofactor>
</comment>
<comment type="catalytic activity">
    <reaction evidence="13">
        <text>L-threonyl-[protein] + ATP = O-phospho-L-threonyl-[protein] + ADP + H(+)</text>
        <dbReference type="Rhea" id="RHEA:46608"/>
        <dbReference type="Rhea" id="RHEA-COMP:11060"/>
        <dbReference type="Rhea" id="RHEA-COMP:11605"/>
        <dbReference type="ChEBI" id="CHEBI:15378"/>
        <dbReference type="ChEBI" id="CHEBI:30013"/>
        <dbReference type="ChEBI" id="CHEBI:30616"/>
        <dbReference type="ChEBI" id="CHEBI:61977"/>
        <dbReference type="ChEBI" id="CHEBI:456216"/>
        <dbReference type="EC" id="2.7.11.1"/>
    </reaction>
</comment>
<dbReference type="FunCoup" id="E3N1Q5">
    <property type="interactions" value="2485"/>
</dbReference>
<feature type="compositionally biased region" description="Low complexity" evidence="17">
    <location>
        <begin position="605"/>
        <end position="623"/>
    </location>
</feature>
<dbReference type="SMART" id="SM00220">
    <property type="entry name" value="S_TKc"/>
    <property type="match status" value="1"/>
</dbReference>
<evidence type="ECO:0000256" key="7">
    <source>
        <dbReference type="ARBA" id="ARBA00022679"/>
    </source>
</evidence>
<comment type="subcellular location">
    <subcellularLocation>
        <location evidence="2">Cytoplasm</location>
    </subcellularLocation>
</comment>
<dbReference type="eggNOG" id="KOG0201">
    <property type="taxonomic scope" value="Eukaryota"/>
</dbReference>
<dbReference type="OMA" id="TDWVFNT"/>
<keyword evidence="9 15" id="KW-0547">Nucleotide-binding</keyword>
<dbReference type="Gene3D" id="1.10.510.10">
    <property type="entry name" value="Transferase(Phosphotransferase) domain 1"/>
    <property type="match status" value="1"/>
</dbReference>
<evidence type="ECO:0000256" key="16">
    <source>
        <dbReference type="SAM" id="Coils"/>
    </source>
</evidence>
<dbReference type="OrthoDB" id="8693905at2759"/>
<dbReference type="HOGENOM" id="CLU_000288_63_23_1"/>
<dbReference type="InterPro" id="IPR000719">
    <property type="entry name" value="Prot_kinase_dom"/>
</dbReference>
<dbReference type="Pfam" id="PF00069">
    <property type="entry name" value="Pkinase"/>
    <property type="match status" value="1"/>
</dbReference>
<evidence type="ECO:0000256" key="14">
    <source>
        <dbReference type="ARBA" id="ARBA00048679"/>
    </source>
</evidence>
<evidence type="ECO:0000259" key="18">
    <source>
        <dbReference type="PROSITE" id="PS50011"/>
    </source>
</evidence>
<dbReference type="SUPFAM" id="SSF56112">
    <property type="entry name" value="Protein kinase-like (PK-like)"/>
    <property type="match status" value="1"/>
</dbReference>
<dbReference type="PROSITE" id="PS50011">
    <property type="entry name" value="PROTEIN_KINASE_DOM"/>
    <property type="match status" value="1"/>
</dbReference>
<keyword evidence="8" id="KW-0479">Metal-binding</keyword>
<comment type="catalytic activity">
    <reaction evidence="14">
        <text>L-seryl-[protein] + ATP = O-phospho-L-seryl-[protein] + ADP + H(+)</text>
        <dbReference type="Rhea" id="RHEA:17989"/>
        <dbReference type="Rhea" id="RHEA-COMP:9863"/>
        <dbReference type="Rhea" id="RHEA-COMP:11604"/>
        <dbReference type="ChEBI" id="CHEBI:15378"/>
        <dbReference type="ChEBI" id="CHEBI:29999"/>
        <dbReference type="ChEBI" id="CHEBI:30616"/>
        <dbReference type="ChEBI" id="CHEBI:83421"/>
        <dbReference type="ChEBI" id="CHEBI:456216"/>
        <dbReference type="EC" id="2.7.11.1"/>
    </reaction>
</comment>
<name>E3N1Q5_CAERE</name>
<evidence type="ECO:0000256" key="13">
    <source>
        <dbReference type="ARBA" id="ARBA00047899"/>
    </source>
</evidence>
<keyword evidence="5" id="KW-0963">Cytoplasm</keyword>
<accession>E3N1Q5</accession>
<dbReference type="PANTHER" id="PTHR48012:SF10">
    <property type="entry name" value="FI20177P1"/>
    <property type="match status" value="1"/>
</dbReference>
<comment type="similarity">
    <text evidence="3">Belongs to the protein kinase superfamily. STE Ser/Thr protein kinase family. STE20 subfamily.</text>
</comment>
<feature type="compositionally biased region" description="Basic and acidic residues" evidence="17">
    <location>
        <begin position="559"/>
        <end position="569"/>
    </location>
</feature>
<evidence type="ECO:0000313" key="20">
    <source>
        <dbReference type="Proteomes" id="UP000008281"/>
    </source>
</evidence>
<feature type="compositionally biased region" description="Basic and acidic residues" evidence="17">
    <location>
        <begin position="673"/>
        <end position="682"/>
    </location>
</feature>
<evidence type="ECO:0000256" key="5">
    <source>
        <dbReference type="ARBA" id="ARBA00022490"/>
    </source>
</evidence>
<dbReference type="CDD" id="cd06609">
    <property type="entry name" value="STKc_MST3_like"/>
    <property type="match status" value="1"/>
</dbReference>
<evidence type="ECO:0000256" key="4">
    <source>
        <dbReference type="ARBA" id="ARBA00012513"/>
    </source>
</evidence>
<dbReference type="PANTHER" id="PTHR48012">
    <property type="entry name" value="STERILE20-LIKE KINASE, ISOFORM B-RELATED"/>
    <property type="match status" value="1"/>
</dbReference>
<dbReference type="Proteomes" id="UP000008281">
    <property type="component" value="Unassembled WGS sequence"/>
</dbReference>
<feature type="binding site" evidence="15">
    <location>
        <position position="273"/>
    </location>
    <ligand>
        <name>ATP</name>
        <dbReference type="ChEBI" id="CHEBI:30616"/>
    </ligand>
</feature>
<dbReference type="EMBL" id="DS268510">
    <property type="protein sequence ID" value="EFO83898.1"/>
    <property type="molecule type" value="Genomic_DNA"/>
</dbReference>
<keyword evidence="6" id="KW-0723">Serine/threonine-protein kinase</keyword>
<gene>
    <name evidence="19" type="primary">Cre-gck-1</name>
    <name evidence="19" type="ORF">CRE_14896</name>
</gene>
<feature type="region of interest" description="Disordered" evidence="17">
    <location>
        <begin position="516"/>
        <end position="588"/>
    </location>
</feature>